<dbReference type="InterPro" id="IPR036028">
    <property type="entry name" value="SH3-like_dom_sf"/>
</dbReference>
<dbReference type="SMART" id="SM00454">
    <property type="entry name" value="SAM"/>
    <property type="match status" value="2"/>
</dbReference>
<evidence type="ECO:0000259" key="9">
    <source>
        <dbReference type="PROSITE" id="PS50105"/>
    </source>
</evidence>
<evidence type="ECO:0000256" key="5">
    <source>
        <dbReference type="ARBA" id="ARBA00073398"/>
    </source>
</evidence>
<keyword evidence="3" id="KW-0963">Cytoplasm</keyword>
<dbReference type="SMART" id="SM00326">
    <property type="entry name" value="SH3"/>
    <property type="match status" value="1"/>
</dbReference>
<dbReference type="Pfam" id="PF07653">
    <property type="entry name" value="SH3_2"/>
    <property type="match status" value="1"/>
</dbReference>
<keyword evidence="10" id="KW-1185">Reference proteome</keyword>
<evidence type="ECO:0000256" key="4">
    <source>
        <dbReference type="ARBA" id="ARBA00065890"/>
    </source>
</evidence>
<name>A0A9R0ECG3_SPOFR</name>
<dbReference type="RefSeq" id="XP_050562321.1">
    <property type="nucleotide sequence ID" value="XM_050706364.1"/>
</dbReference>
<dbReference type="InterPro" id="IPR013761">
    <property type="entry name" value="SAM/pointed_sf"/>
</dbReference>
<reference evidence="11" key="1">
    <citation type="submission" date="2025-08" db="UniProtKB">
        <authorList>
            <consortium name="RefSeq"/>
        </authorList>
    </citation>
    <scope>IDENTIFICATION</scope>
    <source>
        <tissue evidence="11">Whole larval tissue</tissue>
    </source>
</reference>
<evidence type="ECO:0000256" key="6">
    <source>
        <dbReference type="PROSITE-ProRule" id="PRU00192"/>
    </source>
</evidence>
<dbReference type="InterPro" id="IPR051725">
    <property type="entry name" value="SAM-SH3_domain_protein"/>
</dbReference>
<dbReference type="InterPro" id="IPR001452">
    <property type="entry name" value="SH3_domain"/>
</dbReference>
<dbReference type="Proteomes" id="UP000829999">
    <property type="component" value="Chromosome 29"/>
</dbReference>
<feature type="domain" description="SAM" evidence="9">
    <location>
        <begin position="513"/>
        <end position="577"/>
    </location>
</feature>
<organism evidence="10 11">
    <name type="scientific">Spodoptera frugiperda</name>
    <name type="common">Fall armyworm</name>
    <dbReference type="NCBI Taxonomy" id="7108"/>
    <lineage>
        <taxon>Eukaryota</taxon>
        <taxon>Metazoa</taxon>
        <taxon>Ecdysozoa</taxon>
        <taxon>Arthropoda</taxon>
        <taxon>Hexapoda</taxon>
        <taxon>Insecta</taxon>
        <taxon>Pterygota</taxon>
        <taxon>Neoptera</taxon>
        <taxon>Endopterygota</taxon>
        <taxon>Lepidoptera</taxon>
        <taxon>Glossata</taxon>
        <taxon>Ditrysia</taxon>
        <taxon>Noctuoidea</taxon>
        <taxon>Noctuidae</taxon>
        <taxon>Amphipyrinae</taxon>
        <taxon>Spodoptera</taxon>
    </lineage>
</organism>
<evidence type="ECO:0000256" key="1">
    <source>
        <dbReference type="ARBA" id="ARBA00004496"/>
    </source>
</evidence>
<dbReference type="Gene3D" id="1.10.150.50">
    <property type="entry name" value="Transcription Factor, Ets-1"/>
    <property type="match status" value="2"/>
</dbReference>
<dbReference type="GeneID" id="118268218"/>
<protein>
    <recommendedName>
        <fullName evidence="5">Sterile alpha motif domain-containing protein 5</fullName>
    </recommendedName>
</protein>
<dbReference type="CDD" id="cd09527">
    <property type="entry name" value="SAM_Samd5"/>
    <property type="match status" value="1"/>
</dbReference>
<feature type="domain" description="SH3" evidence="8">
    <location>
        <begin position="431"/>
        <end position="492"/>
    </location>
</feature>
<dbReference type="PANTHER" id="PTHR12301">
    <property type="entry name" value="SAM-DOMAIN, SH3 AND NUCLEAR LOCALIZATION SIGNALS PROTEIN RELATED"/>
    <property type="match status" value="1"/>
</dbReference>
<dbReference type="Gene3D" id="2.30.30.40">
    <property type="entry name" value="SH3 Domains"/>
    <property type="match status" value="1"/>
</dbReference>
<comment type="subcellular location">
    <subcellularLocation>
        <location evidence="1">Cytoplasm</location>
    </subcellularLocation>
</comment>
<dbReference type="PROSITE" id="PS50105">
    <property type="entry name" value="SAM_DOMAIN"/>
    <property type="match status" value="2"/>
</dbReference>
<dbReference type="AlphaFoldDB" id="A0A9R0ECG3"/>
<dbReference type="SUPFAM" id="SSF47769">
    <property type="entry name" value="SAM/Pointed domain"/>
    <property type="match status" value="2"/>
</dbReference>
<dbReference type="FunFam" id="1.10.150.50:FF:000055">
    <property type="entry name" value="Sterile alpha motif domain containing 5"/>
    <property type="match status" value="1"/>
</dbReference>
<dbReference type="GO" id="GO:0005737">
    <property type="term" value="C:cytoplasm"/>
    <property type="evidence" value="ECO:0007669"/>
    <property type="project" value="UniProtKB-SubCell"/>
</dbReference>
<gene>
    <name evidence="11" type="primary">LOC118268218</name>
</gene>
<dbReference type="PROSITE" id="PS50002">
    <property type="entry name" value="SH3"/>
    <property type="match status" value="1"/>
</dbReference>
<evidence type="ECO:0000313" key="11">
    <source>
        <dbReference type="RefSeq" id="XP_050562321.1"/>
    </source>
</evidence>
<dbReference type="PANTHER" id="PTHR12301:SF8">
    <property type="entry name" value="STERILE ALPHA MOTIF DOMAIN-CONTAINING PROTEIN 5"/>
    <property type="match status" value="1"/>
</dbReference>
<dbReference type="Pfam" id="PF26285">
    <property type="entry name" value="SASH1_Homeodomain"/>
    <property type="match status" value="1"/>
</dbReference>
<evidence type="ECO:0000256" key="2">
    <source>
        <dbReference type="ARBA" id="ARBA00022443"/>
    </source>
</evidence>
<dbReference type="SUPFAM" id="SSF50044">
    <property type="entry name" value="SH3-domain"/>
    <property type="match status" value="1"/>
</dbReference>
<feature type="domain" description="SAM" evidence="9">
    <location>
        <begin position="5"/>
        <end position="69"/>
    </location>
</feature>
<feature type="region of interest" description="Disordered" evidence="7">
    <location>
        <begin position="705"/>
        <end position="731"/>
    </location>
</feature>
<evidence type="ECO:0000259" key="8">
    <source>
        <dbReference type="PROSITE" id="PS50002"/>
    </source>
</evidence>
<keyword evidence="2 6" id="KW-0728">SH3 domain</keyword>
<accession>A0A9R0ECG3</accession>
<dbReference type="Pfam" id="PF00536">
    <property type="entry name" value="SAM_1"/>
    <property type="match status" value="2"/>
</dbReference>
<dbReference type="InterPro" id="IPR058666">
    <property type="entry name" value="SASH1/NUB1_homeodomain"/>
</dbReference>
<evidence type="ECO:0000256" key="3">
    <source>
        <dbReference type="ARBA" id="ARBA00022490"/>
    </source>
</evidence>
<evidence type="ECO:0000313" key="10">
    <source>
        <dbReference type="Proteomes" id="UP000829999"/>
    </source>
</evidence>
<proteinExistence type="predicted"/>
<feature type="compositionally biased region" description="Basic and acidic residues" evidence="7">
    <location>
        <begin position="630"/>
        <end position="640"/>
    </location>
</feature>
<comment type="subunit">
    <text evidence="4">Interacts promiscuously (via SAM domain) with EPHA5, EPHA6, EPHA7, EPHA8, EPHB1, EPHB2, EPHB3 and EPHB4 (via SAM domain) (in vitro).</text>
</comment>
<feature type="compositionally biased region" description="Low complexity" evidence="7">
    <location>
        <begin position="715"/>
        <end position="725"/>
    </location>
</feature>
<sequence length="731" mass="81488">MASSASGNIVVEWLRSLHLGQYAESFIDNGYDDLEICKQVGEPDLDAIGVLNPAHRQRLLHSVRSLREEGAAAVYFTLEEAAAARDSCRCEEEARKEQATAAVEPAKYVDEYEEGKAELVKIPRMQLKRLLRERLAQDGIRLSLQPYSTTDGDRGYLEGLASRYADLFSTHYGDVLDHLEELRRHEWDEMSPRMRVLGGPGTPQTPPSASPGSLALNNLTTSHSQPIYVPGKYSPSSCLTEKEEDEIYGFGYGVFGKQMLQRQQQQKQLLLAQPTQPLMHNTQHNYQSCLSPRSAYFYEFPPSGIVVVDNCLGTAKKKVTTFSRLLRGLKSHRKEKHGSCSPKHAHSPRQVLPPQRLKVQEAMKKKDKLAREQEEILRDIRHGLMNMGRDGVRGPFGGTQALVRAGSNHSSLSAEENIELSPAGRSLLVPQMLCRARALVDYVPNIYEKDALRYKKGDIIEVINMNASGIWRGVLNNKVGNFKFAHVEVLSERDTVRSRSSKWCKSRERLWETRPRTVEELLRRIDLLEYAVAFARNGYEDIELFKEIEPSDLDYLGIMTPEHRTRILAAVQLLHQLECGEGEAEADGGGSSSEGGDSPFGRRQFPRDSGCYEASVGVGGVRVRTSPLVHRADEPSHRPPEPAPQAKRSIRRRQPDDAECDRIERYPGTGTERTTVRSGGLPGGARDDTCESDHRLNVVKFVAGGEPCASEKSSDSGVSSSSLSSAHPHRP</sequence>
<feature type="region of interest" description="Disordered" evidence="7">
    <location>
        <begin position="581"/>
        <end position="606"/>
    </location>
</feature>
<feature type="compositionally biased region" description="Basic and acidic residues" evidence="7">
    <location>
        <begin position="653"/>
        <end position="665"/>
    </location>
</feature>
<evidence type="ECO:0000256" key="7">
    <source>
        <dbReference type="SAM" id="MobiDB-lite"/>
    </source>
</evidence>
<feature type="region of interest" description="Disordered" evidence="7">
    <location>
        <begin position="629"/>
        <end position="690"/>
    </location>
</feature>
<dbReference type="InterPro" id="IPR001660">
    <property type="entry name" value="SAM"/>
</dbReference>